<dbReference type="EMBL" id="JAPQKH010000003">
    <property type="protein sequence ID" value="KAJ5106513.1"/>
    <property type="molecule type" value="Genomic_DNA"/>
</dbReference>
<reference evidence="2" key="2">
    <citation type="journal article" date="2023" name="IMA Fungus">
        <title>Comparative genomic study of the Penicillium genus elucidates a diverse pangenome and 15 lateral gene transfer events.</title>
        <authorList>
            <person name="Petersen C."/>
            <person name="Sorensen T."/>
            <person name="Nielsen M.R."/>
            <person name="Sondergaard T.E."/>
            <person name="Sorensen J.L."/>
            <person name="Fitzpatrick D.A."/>
            <person name="Frisvad J.C."/>
            <person name="Nielsen K.L."/>
        </authorList>
    </citation>
    <scope>NUCLEOTIDE SEQUENCE</scope>
    <source>
        <strain evidence="2">IBT 30069</strain>
    </source>
</reference>
<dbReference type="Gene3D" id="3.30.710.10">
    <property type="entry name" value="Potassium Channel Kv1.1, Chain A"/>
    <property type="match status" value="1"/>
</dbReference>
<dbReference type="AlphaFoldDB" id="A0A9W9KID9"/>
<feature type="domain" description="BTB" evidence="1">
    <location>
        <begin position="39"/>
        <end position="110"/>
    </location>
</feature>
<comment type="caution">
    <text evidence="2">The sequence shown here is derived from an EMBL/GenBank/DDBJ whole genome shotgun (WGS) entry which is preliminary data.</text>
</comment>
<dbReference type="InterPro" id="IPR011333">
    <property type="entry name" value="SKP1/BTB/POZ_sf"/>
</dbReference>
<accession>A0A9W9KID9</accession>
<sequence>MTPPPAELSSNPERLNTAAYFDLAPDEFSTNFLGKLAGPQVQIYVGPKVFTVSKEIICEKSRYFDAMFNGKFMEGELQSTRMEEIEVVLSVPCFELFLQWLYTDRVPLHNEEPPEQLDNLICLARFADMCDIERLRDQISDKIKHIIKTSPMPEDNQRWQHQRHPDKNTYWFTEEHICAALCLPFSHPVRRLFIDACVEGYLRKKPFKFAELTEHDALFGSDLLKSVADVLEKMTYGKASIDFLEPITERKLALFHQEAARWRRKTKTDGRSYEPRA</sequence>
<dbReference type="PROSITE" id="PS50097">
    <property type="entry name" value="BTB"/>
    <property type="match status" value="1"/>
</dbReference>
<evidence type="ECO:0000313" key="3">
    <source>
        <dbReference type="Proteomes" id="UP001149165"/>
    </source>
</evidence>
<organism evidence="2 3">
    <name type="scientific">Penicillium angulare</name>
    <dbReference type="NCBI Taxonomy" id="116970"/>
    <lineage>
        <taxon>Eukaryota</taxon>
        <taxon>Fungi</taxon>
        <taxon>Dikarya</taxon>
        <taxon>Ascomycota</taxon>
        <taxon>Pezizomycotina</taxon>
        <taxon>Eurotiomycetes</taxon>
        <taxon>Eurotiomycetidae</taxon>
        <taxon>Eurotiales</taxon>
        <taxon>Aspergillaceae</taxon>
        <taxon>Penicillium</taxon>
    </lineage>
</organism>
<dbReference type="SMART" id="SM00225">
    <property type="entry name" value="BTB"/>
    <property type="match status" value="1"/>
</dbReference>
<proteinExistence type="predicted"/>
<dbReference type="Pfam" id="PF00651">
    <property type="entry name" value="BTB"/>
    <property type="match status" value="1"/>
</dbReference>
<dbReference type="SUPFAM" id="SSF54695">
    <property type="entry name" value="POZ domain"/>
    <property type="match status" value="1"/>
</dbReference>
<evidence type="ECO:0000313" key="2">
    <source>
        <dbReference type="EMBL" id="KAJ5106513.1"/>
    </source>
</evidence>
<name>A0A9W9KID9_9EURO</name>
<gene>
    <name evidence="2" type="ORF">N7456_003188</name>
</gene>
<dbReference type="CDD" id="cd18186">
    <property type="entry name" value="BTB_POZ_ZBTB_KLHL-like"/>
    <property type="match status" value="1"/>
</dbReference>
<protein>
    <recommendedName>
        <fullName evidence="1">BTB domain-containing protein</fullName>
    </recommendedName>
</protein>
<dbReference type="Proteomes" id="UP001149165">
    <property type="component" value="Unassembled WGS sequence"/>
</dbReference>
<dbReference type="OrthoDB" id="194443at2759"/>
<reference evidence="2" key="1">
    <citation type="submission" date="2022-11" db="EMBL/GenBank/DDBJ databases">
        <authorList>
            <person name="Petersen C."/>
        </authorList>
    </citation>
    <scope>NUCLEOTIDE SEQUENCE</scope>
    <source>
        <strain evidence="2">IBT 30069</strain>
    </source>
</reference>
<evidence type="ECO:0000259" key="1">
    <source>
        <dbReference type="PROSITE" id="PS50097"/>
    </source>
</evidence>
<dbReference type="InterPro" id="IPR000210">
    <property type="entry name" value="BTB/POZ_dom"/>
</dbReference>
<keyword evidence="3" id="KW-1185">Reference proteome</keyword>